<accession>A0A182EBR6</accession>
<gene>
    <name evidence="1" type="ORF">NOO_LOCUS5503</name>
</gene>
<dbReference type="AlphaFoldDB" id="A0A182EBR6"/>
<proteinExistence type="predicted"/>
<dbReference type="Proteomes" id="UP000271087">
    <property type="component" value="Unassembled WGS sequence"/>
</dbReference>
<dbReference type="WBParaSite" id="nOo.2.0.1.t05503-RA">
    <property type="protein sequence ID" value="nOo.2.0.1.t05503-RA"/>
    <property type="gene ID" value="nOo.2.0.1.g05503"/>
</dbReference>
<name>A0A182EBR6_ONCOC</name>
<reference evidence="1 2" key="2">
    <citation type="submission" date="2018-08" db="EMBL/GenBank/DDBJ databases">
        <authorList>
            <person name="Laetsch R D."/>
            <person name="Stevens L."/>
            <person name="Kumar S."/>
            <person name="Blaxter L. M."/>
        </authorList>
    </citation>
    <scope>NUCLEOTIDE SEQUENCE [LARGE SCALE GENOMIC DNA]</scope>
</reference>
<dbReference type="STRING" id="42157.A0A182EBR6"/>
<evidence type="ECO:0000313" key="1">
    <source>
        <dbReference type="EMBL" id="VDK77820.1"/>
    </source>
</evidence>
<protein>
    <submittedName>
        <fullName evidence="3">Kinesin motor domain-containing protein</fullName>
    </submittedName>
</protein>
<dbReference type="EMBL" id="UYRW01001483">
    <property type="protein sequence ID" value="VDK77820.1"/>
    <property type="molecule type" value="Genomic_DNA"/>
</dbReference>
<evidence type="ECO:0000313" key="3">
    <source>
        <dbReference type="WBParaSite" id="nOo.2.0.1.t05503-RA"/>
    </source>
</evidence>
<sequence>MSESEGSEISDVGVHSAGVSVSRDTGTKVDLILRIGGLRKRRSFFASLVSAFKKPSDPSKLCSNATFTMFNLTTSSLQFSIDVRTERREKRKKGNANRVDTYTCFIRKFPTNVNPDSAEFEVMEPASGNCFILLSLVKIDNLATNWKEFQDSNGTIDVSSL</sequence>
<organism evidence="3">
    <name type="scientific">Onchocerca ochengi</name>
    <name type="common">Filarial nematode worm</name>
    <dbReference type="NCBI Taxonomy" id="42157"/>
    <lineage>
        <taxon>Eukaryota</taxon>
        <taxon>Metazoa</taxon>
        <taxon>Ecdysozoa</taxon>
        <taxon>Nematoda</taxon>
        <taxon>Chromadorea</taxon>
        <taxon>Rhabditida</taxon>
        <taxon>Spirurina</taxon>
        <taxon>Spiruromorpha</taxon>
        <taxon>Filarioidea</taxon>
        <taxon>Onchocercidae</taxon>
        <taxon>Onchocerca</taxon>
    </lineage>
</organism>
<dbReference type="OrthoDB" id="5912342at2759"/>
<reference evidence="3" key="1">
    <citation type="submission" date="2016-06" db="UniProtKB">
        <authorList>
            <consortium name="WormBaseParasite"/>
        </authorList>
    </citation>
    <scope>IDENTIFICATION</scope>
</reference>
<evidence type="ECO:0000313" key="2">
    <source>
        <dbReference type="Proteomes" id="UP000271087"/>
    </source>
</evidence>
<keyword evidence="2" id="KW-1185">Reference proteome</keyword>